<accession>A0A3A1YQ66</accession>
<dbReference type="PIRSF" id="PIRSF019271">
    <property type="entry name" value="Acid_Ptase_C"/>
    <property type="match status" value="1"/>
</dbReference>
<dbReference type="PROSITE" id="PS51257">
    <property type="entry name" value="PROKAR_LIPOPROTEIN"/>
    <property type="match status" value="1"/>
</dbReference>
<gene>
    <name evidence="3" type="ORF">CKF58_02850</name>
</gene>
<organism evidence="3 4">
    <name type="scientific">Psittacicella hinzii</name>
    <dbReference type="NCBI Taxonomy" id="2028575"/>
    <lineage>
        <taxon>Bacteria</taxon>
        <taxon>Pseudomonadati</taxon>
        <taxon>Pseudomonadota</taxon>
        <taxon>Gammaproteobacteria</taxon>
        <taxon>Pasteurellales</taxon>
        <taxon>Psittacicellaceae</taxon>
        <taxon>Psittacicella</taxon>
    </lineage>
</organism>
<dbReference type="InterPro" id="IPR005519">
    <property type="entry name" value="Acid_phosphat_B-like"/>
</dbReference>
<dbReference type="NCBIfam" id="TIGR01533">
    <property type="entry name" value="lipo_e_P4"/>
    <property type="match status" value="1"/>
</dbReference>
<dbReference type="GO" id="GO:0009279">
    <property type="term" value="C:cell outer membrane"/>
    <property type="evidence" value="ECO:0007669"/>
    <property type="project" value="InterPro"/>
</dbReference>
<name>A0A3A1YQ66_9GAMM</name>
<evidence type="ECO:0000256" key="2">
    <source>
        <dbReference type="SAM" id="SignalP"/>
    </source>
</evidence>
<dbReference type="CDD" id="cd07534">
    <property type="entry name" value="HAD_CAP"/>
    <property type="match status" value="1"/>
</dbReference>
<dbReference type="SUPFAM" id="SSF56784">
    <property type="entry name" value="HAD-like"/>
    <property type="match status" value="1"/>
</dbReference>
<dbReference type="Proteomes" id="UP000265916">
    <property type="component" value="Unassembled WGS sequence"/>
</dbReference>
<keyword evidence="4" id="KW-1185">Reference proteome</keyword>
<dbReference type="Gene3D" id="3.40.50.1000">
    <property type="entry name" value="HAD superfamily/HAD-like"/>
    <property type="match status" value="1"/>
</dbReference>
<dbReference type="InterPro" id="IPR023214">
    <property type="entry name" value="HAD_sf"/>
</dbReference>
<dbReference type="SFLD" id="SFLDG01125">
    <property type="entry name" value="C1.1:_Acid_Phosphatase_Like"/>
    <property type="match status" value="1"/>
</dbReference>
<dbReference type="InterPro" id="IPR036412">
    <property type="entry name" value="HAD-like_sf"/>
</dbReference>
<keyword evidence="1 2" id="KW-0732">Signal</keyword>
<feature type="chain" id="PRO_5017484623" evidence="2">
    <location>
        <begin position="22"/>
        <end position="285"/>
    </location>
</feature>
<keyword evidence="3" id="KW-0449">Lipoprotein</keyword>
<dbReference type="RefSeq" id="WP_119530741.1">
    <property type="nucleotide sequence ID" value="NZ_JBHSSP010000001.1"/>
</dbReference>
<evidence type="ECO:0000313" key="4">
    <source>
        <dbReference type="Proteomes" id="UP000265916"/>
    </source>
</evidence>
<dbReference type="PANTHER" id="PTHR31284:SF10">
    <property type="entry name" value="ACID PHOSPHATASE-LIKE PROTEIN"/>
    <property type="match status" value="1"/>
</dbReference>
<evidence type="ECO:0000256" key="1">
    <source>
        <dbReference type="ARBA" id="ARBA00022729"/>
    </source>
</evidence>
<dbReference type="OrthoDB" id="395856at2"/>
<evidence type="ECO:0000313" key="3">
    <source>
        <dbReference type="EMBL" id="RIY39090.1"/>
    </source>
</evidence>
<comment type="caution">
    <text evidence="3">The sequence shown here is derived from an EMBL/GenBank/DDBJ whole genome shotgun (WGS) entry which is preliminary data.</text>
</comment>
<reference evidence="3 4" key="1">
    <citation type="submission" date="2017-08" db="EMBL/GenBank/DDBJ databases">
        <title>Reclassification of Bisgaard taxon 37 and 44.</title>
        <authorList>
            <person name="Christensen H."/>
        </authorList>
    </citation>
    <scope>NUCLEOTIDE SEQUENCE [LARGE SCALE GENOMIC DNA]</scope>
    <source>
        <strain evidence="3 4">111</strain>
    </source>
</reference>
<dbReference type="SFLD" id="SFLDS00003">
    <property type="entry name" value="Haloacid_Dehalogenase"/>
    <property type="match status" value="1"/>
</dbReference>
<dbReference type="Pfam" id="PF03767">
    <property type="entry name" value="Acid_phosphat_B"/>
    <property type="match status" value="1"/>
</dbReference>
<dbReference type="PANTHER" id="PTHR31284">
    <property type="entry name" value="ACID PHOSPHATASE-LIKE PROTEIN"/>
    <property type="match status" value="1"/>
</dbReference>
<protein>
    <submittedName>
        <fullName evidence="3">5'-nucleotidase, lipoprotein e(P4) family</fullName>
    </submittedName>
</protein>
<feature type="signal peptide" evidence="2">
    <location>
        <begin position="1"/>
        <end position="21"/>
    </location>
</feature>
<sequence>MKVLGKLSVSALAVLSLAACSNHVELKELSGSTDVSLTPGQVAGQQLALAVAWVQNAAEYRALAYQAFNFATLAFTQAENINGKMKAVIVDLDETMLDNSEYQGGVIKAGVPFNAQTWGRWEQQGTPKAVPGAVEFAQYVTAHQGKVFYVSNRQASNLSYTQQTLKALGFPDVSDQTVLLQAGKDSSKDPRFAQVAKNYNVVLYVGDNLKDYPNVSKLETTAARNAWVEQNSQQFGVKYIIIPNPMYGNWVNALAPGFYSRTLTEQNKLKVEALKPWDLINYQED</sequence>
<proteinExistence type="predicted"/>
<dbReference type="AlphaFoldDB" id="A0A3A1YQ66"/>
<dbReference type="InterPro" id="IPR006423">
    <property type="entry name" value="Lipo_e_P4"/>
</dbReference>
<dbReference type="EMBL" id="NRJG01000042">
    <property type="protein sequence ID" value="RIY39090.1"/>
    <property type="molecule type" value="Genomic_DNA"/>
</dbReference>